<evidence type="ECO:0000313" key="2">
    <source>
        <dbReference type="EMBL" id="ASJ23668.1"/>
    </source>
</evidence>
<evidence type="ECO:0000313" key="3">
    <source>
        <dbReference type="Proteomes" id="UP000197424"/>
    </source>
</evidence>
<feature type="compositionally biased region" description="Basic residues" evidence="1">
    <location>
        <begin position="105"/>
        <end position="118"/>
    </location>
</feature>
<dbReference type="EMBL" id="CP022115">
    <property type="protein sequence ID" value="ASJ23668.1"/>
    <property type="molecule type" value="Genomic_DNA"/>
</dbReference>
<name>A0A248LFT9_9NEIS</name>
<dbReference type="Proteomes" id="UP000197424">
    <property type="component" value="Chromosome"/>
</dbReference>
<organism evidence="2 3">
    <name type="scientific">Laribacter hongkongensis</name>
    <dbReference type="NCBI Taxonomy" id="168471"/>
    <lineage>
        <taxon>Bacteria</taxon>
        <taxon>Pseudomonadati</taxon>
        <taxon>Pseudomonadota</taxon>
        <taxon>Betaproteobacteria</taxon>
        <taxon>Neisseriales</taxon>
        <taxon>Aquaspirillaceae</taxon>
        <taxon>Laribacter</taxon>
    </lineage>
</organism>
<reference evidence="3" key="1">
    <citation type="submission" date="2017-06" db="EMBL/GenBank/DDBJ databases">
        <title>Whole genome sequence of Laribacter hongkongensis LHGZ1.</title>
        <authorList>
            <person name="Chen D."/>
            <person name="Wu H."/>
            <person name="Chen J."/>
        </authorList>
    </citation>
    <scope>NUCLEOTIDE SEQUENCE [LARGE SCALE GENOMIC DNA]</scope>
    <source>
        <strain evidence="3">LHGZ1</strain>
    </source>
</reference>
<protein>
    <submittedName>
        <fullName evidence="2">Uncharacterized protein</fullName>
    </submittedName>
</protein>
<proteinExistence type="predicted"/>
<evidence type="ECO:0000256" key="1">
    <source>
        <dbReference type="SAM" id="MobiDB-lite"/>
    </source>
</evidence>
<sequence length="118" mass="13883">MAEMFQKPRIPSQIQLGILVKQHLHQLASRHCTPRHLVIMPSRLPQMQSLLWTSRSTSTANRSEFDTVYAYRHSNHPSADQYFWQILPRYSRIPDHSAGQLWGSRVRKQHKADKQKKP</sequence>
<feature type="region of interest" description="Disordered" evidence="1">
    <location>
        <begin position="97"/>
        <end position="118"/>
    </location>
</feature>
<accession>A0A248LFT9</accession>
<dbReference type="AlphaFoldDB" id="A0A248LFT9"/>
<gene>
    <name evidence="2" type="ORF">LHGZ1_0837</name>
</gene>